<evidence type="ECO:0000256" key="3">
    <source>
        <dbReference type="HAMAP-Rule" id="MF_01343"/>
    </source>
</evidence>
<keyword evidence="1 3" id="KW-0689">Ribosomal protein</keyword>
<keyword evidence="3 5" id="KW-0694">RNA-binding</keyword>
<dbReference type="Proteomes" id="UP000196368">
    <property type="component" value="Unassembled WGS sequence"/>
</dbReference>
<dbReference type="RefSeq" id="WP_087287768.1">
    <property type="nucleotide sequence ID" value="NZ_NFJD01000002.1"/>
</dbReference>
<dbReference type="GO" id="GO:0003735">
    <property type="term" value="F:structural constituent of ribosome"/>
    <property type="evidence" value="ECO:0007669"/>
    <property type="project" value="InterPro"/>
</dbReference>
<comment type="caution">
    <text evidence="6">The sequence shown here is derived from an EMBL/GenBank/DDBJ whole genome shotgun (WGS) entry which is preliminary data.</text>
</comment>
<dbReference type="AlphaFoldDB" id="A0A1Y4DN48"/>
<dbReference type="PANTHER" id="PTHR23321:SF26">
    <property type="entry name" value="SMALL RIBOSOMAL SUBUNIT PROTEIN US15M"/>
    <property type="match status" value="1"/>
</dbReference>
<dbReference type="GO" id="GO:1990904">
    <property type="term" value="C:ribonucleoprotein complex"/>
    <property type="evidence" value="ECO:0007669"/>
    <property type="project" value="UniProtKB-KW"/>
</dbReference>
<dbReference type="InterPro" id="IPR005290">
    <property type="entry name" value="Ribosomal_uS15_bac-type"/>
</dbReference>
<dbReference type="EMBL" id="NFJD01000002">
    <property type="protein sequence ID" value="OUO56831.1"/>
    <property type="molecule type" value="Genomic_DNA"/>
</dbReference>
<evidence type="ECO:0000256" key="1">
    <source>
        <dbReference type="ARBA" id="ARBA00022980"/>
    </source>
</evidence>
<keyword evidence="2 3" id="KW-0687">Ribonucleoprotein</keyword>
<comment type="similarity">
    <text evidence="3 4">Belongs to the universal ribosomal protein uS15 family.</text>
</comment>
<name>A0A1Y4DN48_9BACT</name>
<dbReference type="PANTHER" id="PTHR23321">
    <property type="entry name" value="RIBOSOMAL PROTEIN S15, BACTERIAL AND ORGANELLAR"/>
    <property type="match status" value="1"/>
</dbReference>
<dbReference type="GO" id="GO:0019843">
    <property type="term" value="F:rRNA binding"/>
    <property type="evidence" value="ECO:0007669"/>
    <property type="project" value="UniProtKB-UniRule"/>
</dbReference>
<dbReference type="HAMAP" id="MF_01343_B">
    <property type="entry name" value="Ribosomal_uS15_B"/>
    <property type="match status" value="1"/>
</dbReference>
<dbReference type="InterPro" id="IPR009068">
    <property type="entry name" value="uS15_NS1_RNA-bd_sf"/>
</dbReference>
<comment type="function">
    <text evidence="3 5">One of the primary rRNA binding proteins, it binds directly to 16S rRNA where it helps nucleate assembly of the platform of the 30S subunit by binding and bridging several RNA helices of the 16S rRNA.</text>
</comment>
<dbReference type="Gene3D" id="1.10.287.10">
    <property type="entry name" value="S15/NS1, RNA-binding"/>
    <property type="match status" value="1"/>
</dbReference>
<gene>
    <name evidence="3" type="primary">rpsO</name>
    <name evidence="6" type="ORF">B5F75_03015</name>
</gene>
<dbReference type="SUPFAM" id="SSF47060">
    <property type="entry name" value="S15/NS1 RNA-binding domain"/>
    <property type="match status" value="1"/>
</dbReference>
<accession>A0A1Y4DN48</accession>
<evidence type="ECO:0000313" key="7">
    <source>
        <dbReference type="Proteomes" id="UP000196368"/>
    </source>
</evidence>
<evidence type="ECO:0000256" key="2">
    <source>
        <dbReference type="ARBA" id="ARBA00023274"/>
    </source>
</evidence>
<evidence type="ECO:0000256" key="5">
    <source>
        <dbReference type="RuleBase" id="RU004524"/>
    </source>
</evidence>
<dbReference type="SMART" id="SM01387">
    <property type="entry name" value="Ribosomal_S15"/>
    <property type="match status" value="1"/>
</dbReference>
<dbReference type="InterPro" id="IPR000589">
    <property type="entry name" value="Ribosomal_uS15"/>
</dbReference>
<protein>
    <recommendedName>
        <fullName evidence="3">Small ribosomal subunit protein uS15</fullName>
    </recommendedName>
</protein>
<reference evidence="7" key="1">
    <citation type="submission" date="2017-04" db="EMBL/GenBank/DDBJ databases">
        <title>Function of individual gut microbiota members based on whole genome sequencing of pure cultures obtained from chicken caecum.</title>
        <authorList>
            <person name="Medvecky M."/>
            <person name="Cejkova D."/>
            <person name="Polansky O."/>
            <person name="Karasova D."/>
            <person name="Kubasova T."/>
            <person name="Cizek A."/>
            <person name="Rychlik I."/>
        </authorList>
    </citation>
    <scope>NUCLEOTIDE SEQUENCE [LARGE SCALE GENOMIC DNA]</scope>
    <source>
        <strain evidence="7">An273</strain>
    </source>
</reference>
<comment type="subunit">
    <text evidence="3">Part of the 30S ribosomal subunit. Forms a bridge to the 50S subunit in the 70S ribosome, contacting the 23S rRNA.</text>
</comment>
<dbReference type="GO" id="GO:0005840">
    <property type="term" value="C:ribosome"/>
    <property type="evidence" value="ECO:0007669"/>
    <property type="project" value="UniProtKB-KW"/>
</dbReference>
<dbReference type="NCBIfam" id="TIGR00952">
    <property type="entry name" value="S15_bact"/>
    <property type="match status" value="1"/>
</dbReference>
<sequence length="89" mass="10282">MVLSMQDRKDIISKFQSSANDTGSAAVQIALITERIQYISNHLKANPKDFAGERGLNKLVGQRRRLLAYLKRTDFEKYQKVTQELKLRK</sequence>
<keyword evidence="3 5" id="KW-0699">rRNA-binding</keyword>
<dbReference type="Pfam" id="PF00312">
    <property type="entry name" value="Ribosomal_S15"/>
    <property type="match status" value="1"/>
</dbReference>
<dbReference type="OrthoDB" id="9799262at2"/>
<dbReference type="Gene3D" id="6.10.250.3130">
    <property type="match status" value="1"/>
</dbReference>
<proteinExistence type="inferred from homology"/>
<evidence type="ECO:0000256" key="4">
    <source>
        <dbReference type="RuleBase" id="RU003919"/>
    </source>
</evidence>
<dbReference type="GO" id="GO:0006412">
    <property type="term" value="P:translation"/>
    <property type="evidence" value="ECO:0007669"/>
    <property type="project" value="UniProtKB-UniRule"/>
</dbReference>
<dbReference type="GO" id="GO:0005737">
    <property type="term" value="C:cytoplasm"/>
    <property type="evidence" value="ECO:0007669"/>
    <property type="project" value="UniProtKB-ARBA"/>
</dbReference>
<organism evidence="6 7">
    <name type="scientific">Candidatus Avelusimicrobium gallicola</name>
    <dbReference type="NCBI Taxonomy" id="2562704"/>
    <lineage>
        <taxon>Bacteria</taxon>
        <taxon>Pseudomonadati</taxon>
        <taxon>Elusimicrobiota</taxon>
        <taxon>Elusimicrobia</taxon>
        <taxon>Elusimicrobiales</taxon>
        <taxon>Elusimicrobiaceae</taxon>
        <taxon>Candidatus Avelusimicrobium</taxon>
    </lineage>
</organism>
<dbReference type="CDD" id="cd00353">
    <property type="entry name" value="Ribosomal_S15p_S13e"/>
    <property type="match status" value="1"/>
</dbReference>
<evidence type="ECO:0000313" key="6">
    <source>
        <dbReference type="EMBL" id="OUO56831.1"/>
    </source>
</evidence>
<dbReference type="PROSITE" id="PS00362">
    <property type="entry name" value="RIBOSOMAL_S15"/>
    <property type="match status" value="1"/>
</dbReference>
<keyword evidence="7" id="KW-1185">Reference proteome</keyword>
<comment type="function">
    <text evidence="3">Forms an intersubunit bridge (bridge B4) with the 23S rRNA of the 50S subunit in the ribosome.</text>
</comment>